<evidence type="ECO:0000256" key="1">
    <source>
        <dbReference type="SAM" id="MobiDB-lite"/>
    </source>
</evidence>
<accession>A0A0L0ER95</accession>
<dbReference type="EMBL" id="LFZX01000109">
    <property type="protein sequence ID" value="KNC66890.1"/>
    <property type="molecule type" value="Genomic_DNA"/>
</dbReference>
<feature type="compositionally biased region" description="Polar residues" evidence="1">
    <location>
        <begin position="1"/>
        <end position="12"/>
    </location>
</feature>
<dbReference type="AlphaFoldDB" id="A0A0L0ER95"/>
<keyword evidence="2" id="KW-0648">Protein biosynthesis</keyword>
<proteinExistence type="predicted"/>
<comment type="caution">
    <text evidence="2">The sequence shown here is derived from an EMBL/GenBank/DDBJ whole genome shotgun (WGS) entry which is preliminary data.</text>
</comment>
<reference evidence="3" key="1">
    <citation type="submission" date="2015-07" db="EMBL/GenBank/DDBJ databases">
        <title>Draft genome sequence of a Pseudoalteromonas rubra strain, OCN096, isolated from Kaneohe Bay, Oahu, Hawaii.</title>
        <authorList>
            <person name="Beurmann S."/>
            <person name="Ushijima B."/>
            <person name="Belcaid M."/>
            <person name="Callahan S.M."/>
            <person name="Aeby G.S."/>
        </authorList>
    </citation>
    <scope>NUCLEOTIDE SEQUENCE [LARGE SCALE GENOMIC DNA]</scope>
    <source>
        <strain evidence="3">OCN096</strain>
    </source>
</reference>
<evidence type="ECO:0000313" key="3">
    <source>
        <dbReference type="Proteomes" id="UP000036850"/>
    </source>
</evidence>
<feature type="non-terminal residue" evidence="2">
    <location>
        <position position="32"/>
    </location>
</feature>
<name>A0A0L0ER95_9GAMM</name>
<evidence type="ECO:0000313" key="2">
    <source>
        <dbReference type="EMBL" id="KNC66890.1"/>
    </source>
</evidence>
<dbReference type="Proteomes" id="UP000036850">
    <property type="component" value="Unassembled WGS sequence"/>
</dbReference>
<organism evidence="2 3">
    <name type="scientific">Pseudoalteromonas rubra</name>
    <dbReference type="NCBI Taxonomy" id="43658"/>
    <lineage>
        <taxon>Bacteria</taxon>
        <taxon>Pseudomonadati</taxon>
        <taxon>Pseudomonadota</taxon>
        <taxon>Gammaproteobacteria</taxon>
        <taxon>Alteromonadales</taxon>
        <taxon>Pseudoalteromonadaceae</taxon>
        <taxon>Pseudoalteromonas</taxon>
    </lineage>
</organism>
<dbReference type="GO" id="GO:0003743">
    <property type="term" value="F:translation initiation factor activity"/>
    <property type="evidence" value="ECO:0007669"/>
    <property type="project" value="UniProtKB-KW"/>
</dbReference>
<gene>
    <name evidence="2" type="ORF">AC626_14120</name>
</gene>
<feature type="region of interest" description="Disordered" evidence="1">
    <location>
        <begin position="1"/>
        <end position="32"/>
    </location>
</feature>
<protein>
    <submittedName>
        <fullName evidence="2">Translation initiation factor SUI1</fullName>
    </submittedName>
</protein>
<sequence>MSESRLVYSTESGRIKYTESQPEPEVKLFKDG</sequence>
<keyword evidence="2" id="KW-0396">Initiation factor</keyword>